<keyword evidence="1" id="KW-0732">Signal</keyword>
<evidence type="ECO:0000313" key="3">
    <source>
        <dbReference type="Proteomes" id="UP001166251"/>
    </source>
</evidence>
<feature type="chain" id="PRO_5045954486" evidence="1">
    <location>
        <begin position="22"/>
        <end position="215"/>
    </location>
</feature>
<dbReference type="InterPro" id="IPR042245">
    <property type="entry name" value="Tgt2/MlaC_sf"/>
</dbReference>
<keyword evidence="3" id="KW-1185">Reference proteome</keyword>
<dbReference type="PANTHER" id="PTHR36573">
    <property type="entry name" value="INTERMEMBRANE PHOSPHOLIPID TRANSPORT SYSTEM BINDING PROTEIN MLAC"/>
    <property type="match status" value="1"/>
</dbReference>
<sequence>MTALIRIFLLSVCLLASPSWAQESINTSDPAAMLTQIAANTSRKLTEKSPEDQSTDFLKQIVENDLLPHVDYRYATLKVLGVEVRNTTKEQRADFAEAFKGYMVGTFTLLFKRYDPSRHVIKVDPIRIPGQVPARFVEEGKPDIKVIFYVRQNSKTGEWKVYDLAAEGISQVKTKHNEFKPLLRQHGIEFVTQQLRVKVDGGLDDDELSGFDTGD</sequence>
<reference evidence="2" key="1">
    <citation type="submission" date="2021-07" db="EMBL/GenBank/DDBJ databases">
        <title>Neiella marina sp. nov., isolated from the intestinal content of sea cucumber Apostichopus japonicus.</title>
        <authorList>
            <person name="Bai X."/>
        </authorList>
    </citation>
    <scope>NUCLEOTIDE SEQUENCE</scope>
    <source>
        <strain evidence="2">126</strain>
    </source>
</reference>
<name>A0ABS7EAW5_9GAMM</name>
<dbReference type="PIRSF" id="PIRSF004649">
    <property type="entry name" value="MlaC"/>
    <property type="match status" value="1"/>
</dbReference>
<dbReference type="Gene3D" id="3.10.450.710">
    <property type="entry name" value="Tgt2/MlaC"/>
    <property type="match status" value="1"/>
</dbReference>
<comment type="caution">
    <text evidence="2">The sequence shown here is derived from an EMBL/GenBank/DDBJ whole genome shotgun (WGS) entry which is preliminary data.</text>
</comment>
<dbReference type="Proteomes" id="UP001166251">
    <property type="component" value="Unassembled WGS sequence"/>
</dbReference>
<protein>
    <submittedName>
        <fullName evidence="2">ABC transporter substrate-binding protein</fullName>
    </submittedName>
</protein>
<dbReference type="Pfam" id="PF05494">
    <property type="entry name" value="MlaC"/>
    <property type="match status" value="1"/>
</dbReference>
<gene>
    <name evidence="2" type="ORF">K0504_00390</name>
</gene>
<dbReference type="PANTHER" id="PTHR36573:SF1">
    <property type="entry name" value="INTERMEMBRANE PHOSPHOLIPID TRANSPORT SYSTEM BINDING PROTEIN MLAC"/>
    <property type="match status" value="1"/>
</dbReference>
<dbReference type="InterPro" id="IPR008869">
    <property type="entry name" value="MlaC/ttg2D"/>
</dbReference>
<feature type="signal peptide" evidence="1">
    <location>
        <begin position="1"/>
        <end position="21"/>
    </location>
</feature>
<accession>A0ABS7EAW5</accession>
<evidence type="ECO:0000256" key="1">
    <source>
        <dbReference type="SAM" id="SignalP"/>
    </source>
</evidence>
<dbReference type="EMBL" id="JAHZSS010000001">
    <property type="protein sequence ID" value="MBW8189477.1"/>
    <property type="molecule type" value="Genomic_DNA"/>
</dbReference>
<organism evidence="2 3">
    <name type="scientific">Neiella holothuriorum</name>
    <dbReference type="NCBI Taxonomy" id="2870530"/>
    <lineage>
        <taxon>Bacteria</taxon>
        <taxon>Pseudomonadati</taxon>
        <taxon>Pseudomonadota</taxon>
        <taxon>Gammaproteobacteria</taxon>
        <taxon>Alteromonadales</taxon>
        <taxon>Echinimonadaceae</taxon>
        <taxon>Neiella</taxon>
    </lineage>
</organism>
<evidence type="ECO:0000313" key="2">
    <source>
        <dbReference type="EMBL" id="MBW8189477.1"/>
    </source>
</evidence>
<proteinExistence type="predicted"/>
<dbReference type="RefSeq" id="WP_220102166.1">
    <property type="nucleotide sequence ID" value="NZ_JAHZSS010000001.1"/>
</dbReference>